<dbReference type="Proteomes" id="UP001626550">
    <property type="component" value="Unassembled WGS sequence"/>
</dbReference>
<comment type="caution">
    <text evidence="1">The sequence shown here is derived from an EMBL/GenBank/DDBJ whole genome shotgun (WGS) entry which is preliminary data.</text>
</comment>
<reference evidence="1 2" key="1">
    <citation type="submission" date="2024-11" db="EMBL/GenBank/DDBJ databases">
        <title>Adaptive evolution of stress response genes in parasites aligns with host niche diversity.</title>
        <authorList>
            <person name="Hahn C."/>
            <person name="Resl P."/>
        </authorList>
    </citation>
    <scope>NUCLEOTIDE SEQUENCE [LARGE SCALE GENOMIC DNA]</scope>
    <source>
        <strain evidence="1">EGGRZ-B1_66</strain>
        <tissue evidence="1">Body</tissue>
    </source>
</reference>
<accession>A0ABD2Q331</accession>
<gene>
    <name evidence="1" type="primary">LRWD1_2</name>
    <name evidence="1" type="ORF">Ciccas_007432</name>
</gene>
<name>A0ABD2Q331_9PLAT</name>
<organism evidence="1 2">
    <name type="scientific">Cichlidogyrus casuarinus</name>
    <dbReference type="NCBI Taxonomy" id="1844966"/>
    <lineage>
        <taxon>Eukaryota</taxon>
        <taxon>Metazoa</taxon>
        <taxon>Spiralia</taxon>
        <taxon>Lophotrochozoa</taxon>
        <taxon>Platyhelminthes</taxon>
        <taxon>Monogenea</taxon>
        <taxon>Monopisthocotylea</taxon>
        <taxon>Dactylogyridea</taxon>
        <taxon>Ancyrocephalidae</taxon>
        <taxon>Cichlidogyrus</taxon>
    </lineage>
</organism>
<dbReference type="EMBL" id="JBJKFK010001142">
    <property type="protein sequence ID" value="KAL3313959.1"/>
    <property type="molecule type" value="Genomic_DNA"/>
</dbReference>
<sequence length="277" mass="30402">MADDLSTQEFETVKGENGEVLVKVMFSGENGESAGMVYVSPRIAKRILSGEITPTVDEDGKTVLTYDEPLQEGDSQNPDDDKLDTDVQYTLSEETGLVDGQQVRMVTLLNAAGEILDQKHGDTDETIVMEIGGQSFQYQIQGPSLDNEPITSTFVISEEQQPSEHFDEDIKPKLLEIGSPQQETEVDTEEGKKYVLIEETSISMGRPTQIVYLQNAKGEIVDRKKGMQGDTVQIDLEGHSVLDYVFLGPTDDGQPSKTTIMVTSELEAADTETEAGK</sequence>
<keyword evidence="2" id="KW-1185">Reference proteome</keyword>
<dbReference type="AlphaFoldDB" id="A0ABD2Q331"/>
<protein>
    <submittedName>
        <fullName evidence="1">Leucine-rich repeats and WD repeat domain-containing protein 1</fullName>
    </submittedName>
</protein>
<evidence type="ECO:0000313" key="1">
    <source>
        <dbReference type="EMBL" id="KAL3313959.1"/>
    </source>
</evidence>
<proteinExistence type="predicted"/>
<evidence type="ECO:0000313" key="2">
    <source>
        <dbReference type="Proteomes" id="UP001626550"/>
    </source>
</evidence>